<accession>A0ABS7TMP9</accession>
<organism evidence="1 2">
    <name type="scientific">Nannocystis pusilla</name>
    <dbReference type="NCBI Taxonomy" id="889268"/>
    <lineage>
        <taxon>Bacteria</taxon>
        <taxon>Pseudomonadati</taxon>
        <taxon>Myxococcota</taxon>
        <taxon>Polyangia</taxon>
        <taxon>Nannocystales</taxon>
        <taxon>Nannocystaceae</taxon>
        <taxon>Nannocystis</taxon>
    </lineage>
</organism>
<keyword evidence="2" id="KW-1185">Reference proteome</keyword>
<comment type="caution">
    <text evidence="1">The sequence shown here is derived from an EMBL/GenBank/DDBJ whole genome shotgun (WGS) entry which is preliminary data.</text>
</comment>
<dbReference type="RefSeq" id="WP_224191139.1">
    <property type="nucleotide sequence ID" value="NZ_JAIRAU010000005.1"/>
</dbReference>
<name>A0ABS7TMP9_9BACT</name>
<dbReference type="Proteomes" id="UP001139031">
    <property type="component" value="Unassembled WGS sequence"/>
</dbReference>
<dbReference type="EMBL" id="JAIRAU010000005">
    <property type="protein sequence ID" value="MBZ5709366.1"/>
    <property type="molecule type" value="Genomic_DNA"/>
</dbReference>
<protein>
    <submittedName>
        <fullName evidence="1">Uncharacterized protein</fullName>
    </submittedName>
</protein>
<sequence>MTVDASEMEAAPETASFRHSRRRMWQVVRARYEEAVAGARMLGLEDEEARKVAARSVRGDIRAFMSELLTLAPVPALLEFLTAGRDWGTAGERLFQRSDAVTELIDSAYPRPTWTELGPLSPQVAEDDAQWSAWATSWAAALGATEAAAGKALTPEPATSTISEAKEQTWSLRRWAPWLASAAAMISATTIVVAATRE</sequence>
<proteinExistence type="predicted"/>
<reference evidence="1" key="1">
    <citation type="submission" date="2021-08" db="EMBL/GenBank/DDBJ databases">
        <authorList>
            <person name="Stevens D.C."/>
        </authorList>
    </citation>
    <scope>NUCLEOTIDE SEQUENCE</scope>
    <source>
        <strain evidence="1">DSM 53165</strain>
    </source>
</reference>
<evidence type="ECO:0000313" key="1">
    <source>
        <dbReference type="EMBL" id="MBZ5709366.1"/>
    </source>
</evidence>
<evidence type="ECO:0000313" key="2">
    <source>
        <dbReference type="Proteomes" id="UP001139031"/>
    </source>
</evidence>
<gene>
    <name evidence="1" type="ORF">K7C98_08850</name>
</gene>